<evidence type="ECO:0000313" key="3">
    <source>
        <dbReference type="EMBL" id="CAB3938019.1"/>
    </source>
</evidence>
<dbReference type="EC" id="1.1.1.100" evidence="3"/>
<dbReference type="Gene3D" id="3.40.50.720">
    <property type="entry name" value="NAD(P)-binding Rossmann-like Domain"/>
    <property type="match status" value="1"/>
</dbReference>
<dbReference type="PANTHER" id="PTHR48107:SF7">
    <property type="entry name" value="RE15974P"/>
    <property type="match status" value="1"/>
</dbReference>
<protein>
    <submittedName>
        <fullName evidence="3">3-oxoacyl-[acyl-carrier-protein] reductase FabG</fullName>
        <ecNumber evidence="3">1.1.1.100</ecNumber>
    </submittedName>
</protein>
<dbReference type="EMBL" id="CADILH010000012">
    <property type="protein sequence ID" value="CAB3938019.1"/>
    <property type="molecule type" value="Genomic_DNA"/>
</dbReference>
<name>A0A6S7FHL6_9BURK</name>
<dbReference type="InterPro" id="IPR036291">
    <property type="entry name" value="NAD(P)-bd_dom_sf"/>
</dbReference>
<dbReference type="FunFam" id="3.40.50.720:FF:000084">
    <property type="entry name" value="Short-chain dehydrogenase reductase"/>
    <property type="match status" value="1"/>
</dbReference>
<evidence type="ECO:0000256" key="1">
    <source>
        <dbReference type="ARBA" id="ARBA00006484"/>
    </source>
</evidence>
<dbReference type="AlphaFoldDB" id="A0A6S7FHL6"/>
<gene>
    <name evidence="3" type="primary">fabG_21</name>
    <name evidence="3" type="ORF">LMG6000_05645</name>
</gene>
<accession>A0A6S7FHL6</accession>
<dbReference type="PANTHER" id="PTHR48107">
    <property type="entry name" value="NADPH-DEPENDENT ALDEHYDE REDUCTASE-LIKE PROTEIN, CHLOROPLASTIC-RELATED"/>
    <property type="match status" value="1"/>
</dbReference>
<evidence type="ECO:0000313" key="4">
    <source>
        <dbReference type="Proteomes" id="UP000494183"/>
    </source>
</evidence>
<evidence type="ECO:0000256" key="2">
    <source>
        <dbReference type="ARBA" id="ARBA00023002"/>
    </source>
</evidence>
<reference evidence="3 4" key="1">
    <citation type="submission" date="2020-04" db="EMBL/GenBank/DDBJ databases">
        <authorList>
            <person name="De Canck E."/>
        </authorList>
    </citation>
    <scope>NUCLEOTIDE SEQUENCE [LARGE SCALE GENOMIC DNA]</scope>
    <source>
        <strain evidence="3 4">LMG 6000</strain>
    </source>
</reference>
<keyword evidence="4" id="KW-1185">Reference proteome</keyword>
<dbReference type="PRINTS" id="PR00081">
    <property type="entry name" value="GDHRDH"/>
</dbReference>
<dbReference type="InterPro" id="IPR002347">
    <property type="entry name" value="SDR_fam"/>
</dbReference>
<dbReference type="Proteomes" id="UP000494183">
    <property type="component" value="Unassembled WGS sequence"/>
</dbReference>
<keyword evidence="2 3" id="KW-0560">Oxidoreductase</keyword>
<proteinExistence type="inferred from homology"/>
<dbReference type="GO" id="GO:0004316">
    <property type="term" value="F:3-oxoacyl-[acyl-carrier-protein] reductase (NADPH) activity"/>
    <property type="evidence" value="ECO:0007669"/>
    <property type="project" value="UniProtKB-EC"/>
</dbReference>
<sequence>MVAITHQEVLKTFPSATSTGARRFVGKTAIVVGASANVGKALAELLAQEGADVVVHYNSASKKTQAEEVAASVRGHGQESLTVQADLTKPAQATALFDAAIAKFGKVDILINTAGKIIRKPLAEFEEAEFDELFNVNAKAAFFLLKEASTKLADEGRILSFVTTMVAAFAPTYAGYAGSKAPLEHFSKSLAKELGGRGITVNCIAPGPLDTSFFYPAESNENIGWLKSMSIDGGLGNIADITGLALFLVSPEARWMTGTTSYINGGIVSPIN</sequence>
<organism evidence="3 4">
    <name type="scientific">Achromobacter insolitus</name>
    <dbReference type="NCBI Taxonomy" id="217204"/>
    <lineage>
        <taxon>Bacteria</taxon>
        <taxon>Pseudomonadati</taxon>
        <taxon>Pseudomonadota</taxon>
        <taxon>Betaproteobacteria</taxon>
        <taxon>Burkholderiales</taxon>
        <taxon>Alcaligenaceae</taxon>
        <taxon>Achromobacter</taxon>
    </lineage>
</organism>
<dbReference type="PRINTS" id="PR00080">
    <property type="entry name" value="SDRFAMILY"/>
</dbReference>
<comment type="similarity">
    <text evidence="1">Belongs to the short-chain dehydrogenases/reductases (SDR) family.</text>
</comment>
<dbReference type="Pfam" id="PF13561">
    <property type="entry name" value="adh_short_C2"/>
    <property type="match status" value="1"/>
</dbReference>
<dbReference type="RefSeq" id="WP_105163713.1">
    <property type="nucleotide sequence ID" value="NZ_CADILH010000012.1"/>
</dbReference>
<dbReference type="SUPFAM" id="SSF51735">
    <property type="entry name" value="NAD(P)-binding Rossmann-fold domains"/>
    <property type="match status" value="1"/>
</dbReference>